<organism evidence="2 3">
    <name type="scientific">Ranitomeya imitator</name>
    <name type="common">mimic poison frog</name>
    <dbReference type="NCBI Taxonomy" id="111125"/>
    <lineage>
        <taxon>Eukaryota</taxon>
        <taxon>Metazoa</taxon>
        <taxon>Chordata</taxon>
        <taxon>Craniata</taxon>
        <taxon>Vertebrata</taxon>
        <taxon>Euteleostomi</taxon>
        <taxon>Amphibia</taxon>
        <taxon>Batrachia</taxon>
        <taxon>Anura</taxon>
        <taxon>Neobatrachia</taxon>
        <taxon>Hyloidea</taxon>
        <taxon>Dendrobatidae</taxon>
        <taxon>Dendrobatinae</taxon>
        <taxon>Ranitomeya</taxon>
    </lineage>
</organism>
<dbReference type="PANTHER" id="PTHR46670:SF3">
    <property type="entry name" value="ENDONUCLEASE_EXONUCLEASE_PHOSPHATASE DOMAIN-CONTAINING PROTEIN"/>
    <property type="match status" value="1"/>
</dbReference>
<dbReference type="Proteomes" id="UP001176940">
    <property type="component" value="Unassembled WGS sequence"/>
</dbReference>
<name>A0ABN9M5K0_9NEOB</name>
<evidence type="ECO:0000313" key="3">
    <source>
        <dbReference type="Proteomes" id="UP001176940"/>
    </source>
</evidence>
<reference evidence="2" key="1">
    <citation type="submission" date="2023-07" db="EMBL/GenBank/DDBJ databases">
        <authorList>
            <person name="Stuckert A."/>
        </authorList>
    </citation>
    <scope>NUCLEOTIDE SEQUENCE</scope>
</reference>
<protein>
    <submittedName>
        <fullName evidence="2">Uncharacterized protein</fullName>
    </submittedName>
</protein>
<dbReference type="EMBL" id="CAUEEQ010041973">
    <property type="protein sequence ID" value="CAJ0956507.1"/>
    <property type="molecule type" value="Genomic_DNA"/>
</dbReference>
<keyword evidence="3" id="KW-1185">Reference proteome</keyword>
<feature type="region of interest" description="Disordered" evidence="1">
    <location>
        <begin position="1"/>
        <end position="71"/>
    </location>
</feature>
<feature type="non-terminal residue" evidence="2">
    <location>
        <position position="755"/>
    </location>
</feature>
<evidence type="ECO:0000256" key="1">
    <source>
        <dbReference type="SAM" id="MobiDB-lite"/>
    </source>
</evidence>
<proteinExistence type="predicted"/>
<gene>
    <name evidence="2" type="ORF">RIMI_LOCUS15552297</name>
</gene>
<evidence type="ECO:0000313" key="2">
    <source>
        <dbReference type="EMBL" id="CAJ0956507.1"/>
    </source>
</evidence>
<dbReference type="PANTHER" id="PTHR46670">
    <property type="entry name" value="ENDO/EXONUCLEASE/PHOSPHATASE DOMAIN-CONTAINING PROTEIN"/>
    <property type="match status" value="1"/>
</dbReference>
<feature type="region of interest" description="Disordered" evidence="1">
    <location>
        <begin position="549"/>
        <end position="572"/>
    </location>
</feature>
<accession>A0ABN9M5K0</accession>
<comment type="caution">
    <text evidence="2">The sequence shown here is derived from an EMBL/GenBank/DDBJ whole genome shotgun (WGS) entry which is preliminary data.</text>
</comment>
<sequence>MTCVHVMGRSDGGDRRSPETDDGGDGQSPDTDDGGDRRSPDTDDGGDGQSPDTDDGGDRRSPDTDDGEETGGHQILMMEEAGGHQILMMEGTGSHQILMMEVTGGHQILMIEETGGHQILMMEVTGGHQILMMEETGGHQILMMEILMMEVTGGHQILMIEETGGHQILMMEVTGGHQILMIEETGGHQILMMEVTGGHQILMMEETGGHQILMIEETGGHQILMMEVTGGHQILMMEFTNSPTHEDGNTLDLVFSRSGLLHDFTNSPLPLSDHNLLSFSVKNCLLTRDTPTYHTYRNTRTINTQQLMDNLHTSLAPISSLSCPDLSLSHFNITLKNALDEAAPSTRRKTRHRQRQPWHTMQTRFLQRCSRCAERQWRKSLLAEAFIHYKFMLKTYNSALHLAKQSYFTTIITSLSNNPKRLFETLNSLMKPKVQTPISNLSGEDLATYFLEKINHIHQDISAHSPQCLDPLPCRTSSSLDIFEPVSEEEVSKLIASARPTTCNSIFPSSFKHAIITPLLKKPSLSNILGLDKLNMSVKRVLTSSDCTSSTAAEAEQEQRGHGRVARRQSVPERDEDLIENDLLISLVHDLPYLGHVPEYRTPCAFCYSSNVAALKYGKTDGKWHLGSFTLDFPQFMGSYFAPFLPNTLLATLLAICHETLDCSVIALQKFGNFQTAASLCKTSHNCGLFRDRQISLLTHFAKGSMYCYAATRYALECRCQNLVLTCETRPYLAVCDPGISVMQACNAAYMQARV</sequence>